<dbReference type="InterPro" id="IPR038765">
    <property type="entry name" value="Papain-like_cys_pep_sf"/>
</dbReference>
<gene>
    <name evidence="1" type="ORF">TKK_017075</name>
</gene>
<organism evidence="1 2">
    <name type="scientific">Trichogramma kaykai</name>
    <dbReference type="NCBI Taxonomy" id="54128"/>
    <lineage>
        <taxon>Eukaryota</taxon>
        <taxon>Metazoa</taxon>
        <taxon>Ecdysozoa</taxon>
        <taxon>Arthropoda</taxon>
        <taxon>Hexapoda</taxon>
        <taxon>Insecta</taxon>
        <taxon>Pterygota</taxon>
        <taxon>Neoptera</taxon>
        <taxon>Endopterygota</taxon>
        <taxon>Hymenoptera</taxon>
        <taxon>Apocrita</taxon>
        <taxon>Proctotrupomorpha</taxon>
        <taxon>Chalcidoidea</taxon>
        <taxon>Trichogrammatidae</taxon>
        <taxon>Trichogramma</taxon>
    </lineage>
</organism>
<reference evidence="1 2" key="1">
    <citation type="journal article" date="2024" name="bioRxiv">
        <title>A reference genome for Trichogramma kaykai: A tiny desert-dwelling parasitoid wasp with competing sex-ratio distorters.</title>
        <authorList>
            <person name="Culotta J."/>
            <person name="Lindsey A.R."/>
        </authorList>
    </citation>
    <scope>NUCLEOTIDE SEQUENCE [LARGE SCALE GENOMIC DNA]</scope>
    <source>
        <strain evidence="1 2">KSX58</strain>
    </source>
</reference>
<evidence type="ECO:0000313" key="2">
    <source>
        <dbReference type="Proteomes" id="UP001627154"/>
    </source>
</evidence>
<evidence type="ECO:0000313" key="1">
    <source>
        <dbReference type="EMBL" id="KAL3388003.1"/>
    </source>
</evidence>
<dbReference type="Gene3D" id="3.40.395.10">
    <property type="entry name" value="Adenoviral Proteinase, Chain A"/>
    <property type="match status" value="1"/>
</dbReference>
<proteinExistence type="predicted"/>
<protein>
    <recommendedName>
        <fullName evidence="3">Ubiquitin-like protease family profile domain-containing protein</fullName>
    </recommendedName>
</protein>
<dbReference type="SUPFAM" id="SSF54001">
    <property type="entry name" value="Cysteine proteinases"/>
    <property type="match status" value="1"/>
</dbReference>
<comment type="caution">
    <text evidence="1">The sequence shown here is derived from an EMBL/GenBank/DDBJ whole genome shotgun (WGS) entry which is preliminary data.</text>
</comment>
<sequence>MNNLELLKKLSLTSDHMIGVFPADRIPKVWTRPTTFILNTDDHTKPGMHWVSIYSNSNGYAYYFDSYGILPFIPQHINGIRKNCKRYRYNTVQLQSATSDVCGQYCLMFLYYMSSRLGFQHFLANFSDNLEKNDFIFRKYINFKTADAEFYGCGGSHVRYIQNATSKLCLR</sequence>
<accession>A0ABD2W4S5</accession>
<dbReference type="Proteomes" id="UP001627154">
    <property type="component" value="Unassembled WGS sequence"/>
</dbReference>
<name>A0ABD2W4S5_9HYME</name>
<dbReference type="EMBL" id="JBJJXI010000136">
    <property type="protein sequence ID" value="KAL3388003.1"/>
    <property type="molecule type" value="Genomic_DNA"/>
</dbReference>
<evidence type="ECO:0008006" key="3">
    <source>
        <dbReference type="Google" id="ProtNLM"/>
    </source>
</evidence>
<dbReference type="AlphaFoldDB" id="A0ABD2W4S5"/>
<keyword evidence="2" id="KW-1185">Reference proteome</keyword>